<evidence type="ECO:0000256" key="1">
    <source>
        <dbReference type="SAM" id="SignalP"/>
    </source>
</evidence>
<gene>
    <name evidence="2" type="ORF">V9T40_005963</name>
</gene>
<name>A0AAN9TTU4_9HEMI</name>
<feature type="signal peptide" evidence="1">
    <location>
        <begin position="1"/>
        <end position="22"/>
    </location>
</feature>
<accession>A0AAN9TTU4</accession>
<dbReference type="Proteomes" id="UP001367676">
    <property type="component" value="Unassembled WGS sequence"/>
</dbReference>
<feature type="chain" id="PRO_5042939804" evidence="1">
    <location>
        <begin position="23"/>
        <end position="276"/>
    </location>
</feature>
<protein>
    <submittedName>
        <fullName evidence="2">Uncharacterized protein</fullName>
    </submittedName>
</protein>
<evidence type="ECO:0000313" key="2">
    <source>
        <dbReference type="EMBL" id="KAK7604777.1"/>
    </source>
</evidence>
<dbReference type="EMBL" id="JBBCAQ010000003">
    <property type="protein sequence ID" value="KAK7604777.1"/>
    <property type="molecule type" value="Genomic_DNA"/>
</dbReference>
<reference evidence="2 3" key="1">
    <citation type="submission" date="2024-03" db="EMBL/GenBank/DDBJ databases">
        <title>Adaptation during the transition from Ophiocordyceps entomopathogen to insect associate is accompanied by gene loss and intensified selection.</title>
        <authorList>
            <person name="Ward C.M."/>
            <person name="Onetto C.A."/>
            <person name="Borneman A.R."/>
        </authorList>
    </citation>
    <scope>NUCLEOTIDE SEQUENCE [LARGE SCALE GENOMIC DNA]</scope>
    <source>
        <strain evidence="2">AWRI1</strain>
        <tissue evidence="2">Single Adult Female</tissue>
    </source>
</reference>
<sequence length="276" mass="31400">MNILPVLPTLVVCFAYSSLTSSKPLEPSYDKKLNQGLLEVNETLYGGYLLYSIAAASSGKNYFQMSENVSEDCIRTAKVIMQSLVKPSTLDTTAYIMNQSVNKAAKNKLTSTFHNQVNTVCKHLNEEAKRRQSTFPYFEAQKTLVELPRPAKNFIFEIPSNQSFKDFGNNGEMIFDDPEIIKFAVIIQLLKFRNIESDKDQREFIGIAKAIHELSHRASYEYAADSVFMKALEDYIKDFPTQDTDENKAAAIRSSAFAKKVDQYFLNNVILKEEYQ</sequence>
<evidence type="ECO:0000313" key="3">
    <source>
        <dbReference type="Proteomes" id="UP001367676"/>
    </source>
</evidence>
<dbReference type="AlphaFoldDB" id="A0AAN9TTU4"/>
<proteinExistence type="predicted"/>
<comment type="caution">
    <text evidence="2">The sequence shown here is derived from an EMBL/GenBank/DDBJ whole genome shotgun (WGS) entry which is preliminary data.</text>
</comment>
<organism evidence="2 3">
    <name type="scientific">Parthenolecanium corni</name>
    <dbReference type="NCBI Taxonomy" id="536013"/>
    <lineage>
        <taxon>Eukaryota</taxon>
        <taxon>Metazoa</taxon>
        <taxon>Ecdysozoa</taxon>
        <taxon>Arthropoda</taxon>
        <taxon>Hexapoda</taxon>
        <taxon>Insecta</taxon>
        <taxon>Pterygota</taxon>
        <taxon>Neoptera</taxon>
        <taxon>Paraneoptera</taxon>
        <taxon>Hemiptera</taxon>
        <taxon>Sternorrhyncha</taxon>
        <taxon>Coccoidea</taxon>
        <taxon>Coccidae</taxon>
        <taxon>Parthenolecanium</taxon>
    </lineage>
</organism>
<keyword evidence="1" id="KW-0732">Signal</keyword>
<keyword evidence="3" id="KW-1185">Reference proteome</keyword>